<proteinExistence type="predicted"/>
<evidence type="ECO:0000256" key="1">
    <source>
        <dbReference type="SAM" id="MobiDB-lite"/>
    </source>
</evidence>
<keyword evidence="3" id="KW-1185">Reference proteome</keyword>
<reference evidence="2 3" key="1">
    <citation type="submission" date="2023-07" db="EMBL/GenBank/DDBJ databases">
        <title>Sorghum-associated microbial communities from plants grown in Nebraska, USA.</title>
        <authorList>
            <person name="Schachtman D."/>
        </authorList>
    </citation>
    <scope>NUCLEOTIDE SEQUENCE [LARGE SCALE GENOMIC DNA]</scope>
    <source>
        <strain evidence="2 3">4099</strain>
    </source>
</reference>
<name>A0ABU1XWJ4_9GAMM</name>
<gene>
    <name evidence="2" type="ORF">J2W68_001334</name>
</gene>
<sequence length="182" mass="18922">MMAPGGAMIVMDTDASPVTNPLSRIGESAPGVASDTSAPLQNALPADAGTESQNGTASVRRPASSVPARRAASSRGREDDLMATLMKIIGDGDASPKSASPESMDALIGDILASSERADQDTRDALAAIGGERPVSRREASRAKQAQQELATCPAVNTIEGLRCRDRICSRYAGEHPFCPSR</sequence>
<protein>
    <submittedName>
        <fullName evidence="2">Uncharacterized protein</fullName>
    </submittedName>
</protein>
<feature type="compositionally biased region" description="Low complexity" evidence="1">
    <location>
        <begin position="57"/>
        <end position="74"/>
    </location>
</feature>
<evidence type="ECO:0000313" key="2">
    <source>
        <dbReference type="EMBL" id="MDR7192620.1"/>
    </source>
</evidence>
<dbReference type="RefSeq" id="WP_310233817.1">
    <property type="nucleotide sequence ID" value="NZ_JAVDWO010000004.1"/>
</dbReference>
<evidence type="ECO:0000313" key="3">
    <source>
        <dbReference type="Proteomes" id="UP001256588"/>
    </source>
</evidence>
<comment type="caution">
    <text evidence="2">The sequence shown here is derived from an EMBL/GenBank/DDBJ whole genome shotgun (WGS) entry which is preliminary data.</text>
</comment>
<feature type="region of interest" description="Disordered" evidence="1">
    <location>
        <begin position="1"/>
        <end position="79"/>
    </location>
</feature>
<dbReference type="EMBL" id="JAVDWO010000004">
    <property type="protein sequence ID" value="MDR7192620.1"/>
    <property type="molecule type" value="Genomic_DNA"/>
</dbReference>
<accession>A0ABU1XWJ4</accession>
<organism evidence="2 3">
    <name type="scientific">Luteimonas terrae</name>
    <dbReference type="NCBI Taxonomy" id="1530191"/>
    <lineage>
        <taxon>Bacteria</taxon>
        <taxon>Pseudomonadati</taxon>
        <taxon>Pseudomonadota</taxon>
        <taxon>Gammaproteobacteria</taxon>
        <taxon>Lysobacterales</taxon>
        <taxon>Lysobacteraceae</taxon>
        <taxon>Luteimonas</taxon>
    </lineage>
</organism>
<dbReference type="Proteomes" id="UP001256588">
    <property type="component" value="Unassembled WGS sequence"/>
</dbReference>